<proteinExistence type="predicted"/>
<dbReference type="InterPro" id="IPR000719">
    <property type="entry name" value="Prot_kinase_dom"/>
</dbReference>
<dbReference type="GO" id="GO:0005524">
    <property type="term" value="F:ATP binding"/>
    <property type="evidence" value="ECO:0007669"/>
    <property type="project" value="InterPro"/>
</dbReference>
<dbReference type="SUPFAM" id="SSF56112">
    <property type="entry name" value="Protein kinase-like (PK-like)"/>
    <property type="match status" value="1"/>
</dbReference>
<dbReference type="OrthoDB" id="2390637at2759"/>
<reference evidence="2" key="1">
    <citation type="submission" date="2022-08" db="EMBL/GenBank/DDBJ databases">
        <authorList>
            <person name="Kallberg Y."/>
            <person name="Tangrot J."/>
            <person name="Rosling A."/>
        </authorList>
    </citation>
    <scope>NUCLEOTIDE SEQUENCE</scope>
    <source>
        <strain evidence="2">Wild A</strain>
    </source>
</reference>
<dbReference type="Proteomes" id="UP001153678">
    <property type="component" value="Unassembled WGS sequence"/>
</dbReference>
<name>A0A9W4TAN0_9GLOM</name>
<sequence>GNIRNIHQFVNNISQSKGLNNYVRSGNIKKVSKELIMEFDSIMQVTHFSLMVDFGKHANQVNKKVKSDFLDLFQYFQAIAKGVTGVHQQTLDVIFQLNAINEKASQLMAQSKSTIINISESDELQNWIKDSTERELITEIKWNDLAGNSRVDSGHRGLVYKSHWKKMDNKEVACKRLILDEFDAIQHEIQILNRGHVCDNIIRFLGITQDPESKVYCIVMEYADGGDLRAYLKKKIQTLGWDQKGHLALGNQIINKYFLSIQKNILIHNGDAKITDFGNSKSIETQTKIHKDVFGMIPYVAPELFESNEQLAPYSIKTDIYHPN</sequence>
<dbReference type="Gene3D" id="1.10.510.10">
    <property type="entry name" value="Transferase(Phosphotransferase) domain 1"/>
    <property type="match status" value="2"/>
</dbReference>
<dbReference type="InterPro" id="IPR011009">
    <property type="entry name" value="Kinase-like_dom_sf"/>
</dbReference>
<dbReference type="GO" id="GO:0004674">
    <property type="term" value="F:protein serine/threonine kinase activity"/>
    <property type="evidence" value="ECO:0007669"/>
    <property type="project" value="TreeGrafter"/>
</dbReference>
<feature type="non-terminal residue" evidence="2">
    <location>
        <position position="324"/>
    </location>
</feature>
<keyword evidence="3" id="KW-1185">Reference proteome</keyword>
<evidence type="ECO:0000313" key="2">
    <source>
        <dbReference type="EMBL" id="CAI2198616.1"/>
    </source>
</evidence>
<gene>
    <name evidence="2" type="ORF">FWILDA_LOCUS18661</name>
</gene>
<evidence type="ECO:0000313" key="3">
    <source>
        <dbReference type="Proteomes" id="UP001153678"/>
    </source>
</evidence>
<organism evidence="2 3">
    <name type="scientific">Funneliformis geosporum</name>
    <dbReference type="NCBI Taxonomy" id="1117311"/>
    <lineage>
        <taxon>Eukaryota</taxon>
        <taxon>Fungi</taxon>
        <taxon>Fungi incertae sedis</taxon>
        <taxon>Mucoromycota</taxon>
        <taxon>Glomeromycotina</taxon>
        <taxon>Glomeromycetes</taxon>
        <taxon>Glomerales</taxon>
        <taxon>Glomeraceae</taxon>
        <taxon>Funneliformis</taxon>
    </lineage>
</organism>
<dbReference type="PROSITE" id="PS50011">
    <property type="entry name" value="PROTEIN_KINASE_DOM"/>
    <property type="match status" value="1"/>
</dbReference>
<dbReference type="InterPro" id="IPR001245">
    <property type="entry name" value="Ser-Thr/Tyr_kinase_cat_dom"/>
</dbReference>
<feature type="domain" description="Protein kinase" evidence="1">
    <location>
        <begin position="145"/>
        <end position="324"/>
    </location>
</feature>
<dbReference type="AlphaFoldDB" id="A0A9W4TAN0"/>
<dbReference type="InterPro" id="IPR051681">
    <property type="entry name" value="Ser/Thr_Kinases-Pseudokinases"/>
</dbReference>
<dbReference type="Pfam" id="PF07714">
    <property type="entry name" value="PK_Tyr_Ser-Thr"/>
    <property type="match status" value="1"/>
</dbReference>
<evidence type="ECO:0000259" key="1">
    <source>
        <dbReference type="PROSITE" id="PS50011"/>
    </source>
</evidence>
<accession>A0A9W4TAN0</accession>
<comment type="caution">
    <text evidence="2">The sequence shown here is derived from an EMBL/GenBank/DDBJ whole genome shotgun (WGS) entry which is preliminary data.</text>
</comment>
<dbReference type="PANTHER" id="PTHR44329">
    <property type="entry name" value="SERINE/THREONINE-PROTEIN KINASE TNNI3K-RELATED"/>
    <property type="match status" value="1"/>
</dbReference>
<protein>
    <submittedName>
        <fullName evidence="2">4386_t:CDS:1</fullName>
    </submittedName>
</protein>
<dbReference type="EMBL" id="CAMKVN010019071">
    <property type="protein sequence ID" value="CAI2198616.1"/>
    <property type="molecule type" value="Genomic_DNA"/>
</dbReference>